<feature type="transmembrane region" description="Helical" evidence="9">
    <location>
        <begin position="165"/>
        <end position="181"/>
    </location>
</feature>
<evidence type="ECO:0000259" key="11">
    <source>
        <dbReference type="Pfam" id="PF24878"/>
    </source>
</evidence>
<feature type="domain" description="Glycosyltransferase RgtA/B/C/D-like" evidence="10">
    <location>
        <begin position="66"/>
        <end position="224"/>
    </location>
</feature>
<evidence type="ECO:0000256" key="8">
    <source>
        <dbReference type="SAM" id="MobiDB-lite"/>
    </source>
</evidence>
<dbReference type="RefSeq" id="WP_041895762.1">
    <property type="nucleotide sequence ID" value="NZ_CP010086.2"/>
</dbReference>
<evidence type="ECO:0000256" key="3">
    <source>
        <dbReference type="ARBA" id="ARBA00022676"/>
    </source>
</evidence>
<dbReference type="GO" id="GO:0009103">
    <property type="term" value="P:lipopolysaccharide biosynthetic process"/>
    <property type="evidence" value="ECO:0007669"/>
    <property type="project" value="UniProtKB-ARBA"/>
</dbReference>
<evidence type="ECO:0000313" key="13">
    <source>
        <dbReference type="Proteomes" id="UP000031866"/>
    </source>
</evidence>
<dbReference type="OrthoDB" id="9810398at2"/>
<feature type="region of interest" description="Disordered" evidence="8">
    <location>
        <begin position="681"/>
        <end position="739"/>
    </location>
</feature>
<keyword evidence="7 9" id="KW-0472">Membrane</keyword>
<feature type="transmembrane region" description="Helical" evidence="9">
    <location>
        <begin position="455"/>
        <end position="474"/>
    </location>
</feature>
<dbReference type="EMBL" id="CP010086">
    <property type="protein sequence ID" value="AJG98466.1"/>
    <property type="molecule type" value="Genomic_DNA"/>
</dbReference>
<feature type="transmembrane region" description="Helical" evidence="9">
    <location>
        <begin position="87"/>
        <end position="108"/>
    </location>
</feature>
<reference evidence="13" key="1">
    <citation type="submission" date="2014-12" db="EMBL/GenBank/DDBJ databases">
        <title>Genome sequence of Clostridium beijerinckii strain 59B.</title>
        <authorList>
            <person name="Little G.T."/>
            <person name="Minton N.P."/>
        </authorList>
    </citation>
    <scope>NUCLEOTIDE SEQUENCE [LARGE SCALE GENOMIC DNA]</scope>
    <source>
        <strain evidence="13">59B</strain>
    </source>
</reference>
<feature type="compositionally biased region" description="Polar residues" evidence="8">
    <location>
        <begin position="708"/>
        <end position="727"/>
    </location>
</feature>
<feature type="transmembrane region" description="Helical" evidence="9">
    <location>
        <begin position="210"/>
        <end position="228"/>
    </location>
</feature>
<feature type="compositionally biased region" description="Basic and acidic residues" evidence="8">
    <location>
        <begin position="729"/>
        <end position="739"/>
    </location>
</feature>
<evidence type="ECO:0000256" key="5">
    <source>
        <dbReference type="ARBA" id="ARBA00022692"/>
    </source>
</evidence>
<protein>
    <submittedName>
        <fullName evidence="12">Dolichyl-phosphate-mannose--protein mannosyltransferase</fullName>
    </submittedName>
</protein>
<organism evidence="12 13">
    <name type="scientific">Clostridium beijerinckii</name>
    <name type="common">Clostridium MP</name>
    <dbReference type="NCBI Taxonomy" id="1520"/>
    <lineage>
        <taxon>Bacteria</taxon>
        <taxon>Bacillati</taxon>
        <taxon>Bacillota</taxon>
        <taxon>Clostridia</taxon>
        <taxon>Eubacteriales</taxon>
        <taxon>Clostridiaceae</taxon>
        <taxon>Clostridium</taxon>
    </lineage>
</organism>
<gene>
    <name evidence="12" type="ORF">LF65_01865</name>
</gene>
<dbReference type="AlphaFoldDB" id="A0A0B5QJQ5"/>
<dbReference type="Pfam" id="PF24878">
    <property type="entry name" value="YkcB_C"/>
    <property type="match status" value="1"/>
</dbReference>
<keyword evidence="5 9" id="KW-0812">Transmembrane</keyword>
<dbReference type="Pfam" id="PF13231">
    <property type="entry name" value="PMT_2"/>
    <property type="match status" value="1"/>
</dbReference>
<dbReference type="PANTHER" id="PTHR33908">
    <property type="entry name" value="MANNOSYLTRANSFERASE YKCB-RELATED"/>
    <property type="match status" value="1"/>
</dbReference>
<evidence type="ECO:0000256" key="4">
    <source>
        <dbReference type="ARBA" id="ARBA00022679"/>
    </source>
</evidence>
<keyword evidence="2" id="KW-1003">Cell membrane</keyword>
<proteinExistence type="predicted"/>
<evidence type="ECO:0000259" key="10">
    <source>
        <dbReference type="Pfam" id="PF13231"/>
    </source>
</evidence>
<feature type="region of interest" description="Disordered" evidence="8">
    <location>
        <begin position="268"/>
        <end position="339"/>
    </location>
</feature>
<dbReference type="GO" id="GO:0010041">
    <property type="term" value="P:response to iron(III) ion"/>
    <property type="evidence" value="ECO:0007669"/>
    <property type="project" value="TreeGrafter"/>
</dbReference>
<dbReference type="InterPro" id="IPR038731">
    <property type="entry name" value="RgtA/B/C-like"/>
</dbReference>
<dbReference type="GO" id="GO:0016763">
    <property type="term" value="F:pentosyltransferase activity"/>
    <property type="evidence" value="ECO:0007669"/>
    <property type="project" value="TreeGrafter"/>
</dbReference>
<dbReference type="Proteomes" id="UP000031866">
    <property type="component" value="Chromosome"/>
</dbReference>
<dbReference type="GO" id="GO:0005886">
    <property type="term" value="C:plasma membrane"/>
    <property type="evidence" value="ECO:0007669"/>
    <property type="project" value="UniProtKB-SubCell"/>
</dbReference>
<evidence type="ECO:0000256" key="6">
    <source>
        <dbReference type="ARBA" id="ARBA00022989"/>
    </source>
</evidence>
<evidence type="ECO:0000256" key="1">
    <source>
        <dbReference type="ARBA" id="ARBA00004651"/>
    </source>
</evidence>
<feature type="transmembrane region" description="Helical" evidence="9">
    <location>
        <begin position="529"/>
        <end position="550"/>
    </location>
</feature>
<feature type="compositionally biased region" description="Basic and acidic residues" evidence="8">
    <location>
        <begin position="692"/>
        <end position="705"/>
    </location>
</feature>
<dbReference type="InterPro" id="IPR056785">
    <property type="entry name" value="YkcA/B-like_C"/>
</dbReference>
<sequence>MKKLKLTKENISISLILILSAVLNFANIGIEGYGNSYYAAGVKSMTLNLKNFFFVSFDPGSFVTIDKPPMGFWIQALFAKILGFNGWSILLPQALAGVISVYLIYFIVKRSFGSAAGLISGLCLSVTPVFVAASRNNTIDNLLVLTLLFACLALTLAAEKGKAKYLYLSLILVGIGFNIKMLEAYMIGPAIYITYLLSSSITLKKRIVHIVIGTFVLLSVSLSWALIVDLVPAQNRPYIGSSTDNSVMELIVGHNGLERLGIGSKSNKGFNASNNKKDDRQIQNNTEVSNDQNQQMNKENYNGSTNRMVSGAENRDGQGDGSMQKAPNEGMPGGGPGGQGGLQGTFGGQTKAGIARLFSKNSLSDQIIWFLPLALLGFVAGAIKEKLRLKLDNKRKISLALWILWLVPEFIYFSYTTGLFHPYYLTMMAPPAAALAGIGIVTMWKLYNEKKWASWLLPISLIIEGFVNMMMLSYFSNNLSDSIRKIILTALLLCFLTSAILAILNLLSFIRRKNNTNLSDNKDIHLKKILLGISIVSILTVPFIGSSAAITHSVNSTIPTAGLELLSNSERGGASFGKERSDNGKNSKLLDFLKSNITTEKYSLVVPSSQSADSIIIQTGEPVMALGGFSGSDKILSLDEFKEMVKNGEVRYVLTDGMGRGESSEILKWVAENGTLVPESQYKDVAPGNEPNIKDSNDVKNKSKDGNQNVNSISQNMGGPGGNNSEQLYDLKDEANILK</sequence>
<feature type="transmembrane region" description="Helical" evidence="9">
    <location>
        <begin position="421"/>
        <end position="443"/>
    </location>
</feature>
<feature type="transmembrane region" description="Helical" evidence="9">
    <location>
        <begin position="486"/>
        <end position="508"/>
    </location>
</feature>
<name>A0A0B5QJQ5_CLOBE</name>
<dbReference type="InterPro" id="IPR050297">
    <property type="entry name" value="LipidA_mod_glycosyltrf_83"/>
</dbReference>
<evidence type="ECO:0000256" key="7">
    <source>
        <dbReference type="ARBA" id="ARBA00023136"/>
    </source>
</evidence>
<evidence type="ECO:0000256" key="2">
    <source>
        <dbReference type="ARBA" id="ARBA00022475"/>
    </source>
</evidence>
<feature type="transmembrane region" description="Helical" evidence="9">
    <location>
        <begin position="397"/>
        <end position="415"/>
    </location>
</feature>
<feature type="transmembrane region" description="Helical" evidence="9">
    <location>
        <begin position="139"/>
        <end position="158"/>
    </location>
</feature>
<dbReference type="STRING" id="1520.LF65_01865"/>
<keyword evidence="4 12" id="KW-0808">Transferase</keyword>
<keyword evidence="3 12" id="KW-0328">Glycosyltransferase</keyword>
<keyword evidence="6 9" id="KW-1133">Transmembrane helix</keyword>
<feature type="domain" description="Putative mannosyltransferase YkcA/B-like C-terminal" evidence="11">
    <location>
        <begin position="589"/>
        <end position="673"/>
    </location>
</feature>
<dbReference type="KEGG" id="cbei:LF65_01865"/>
<accession>A0A0B5QJQ5</accession>
<dbReference type="PANTHER" id="PTHR33908:SF3">
    <property type="entry name" value="UNDECAPRENYL PHOSPHATE-ALPHA-4-AMINO-4-DEOXY-L-ARABINOSE ARABINOSYL TRANSFERASE"/>
    <property type="match status" value="1"/>
</dbReference>
<comment type="subcellular location">
    <subcellularLocation>
        <location evidence="1">Cell membrane</location>
        <topology evidence="1">Multi-pass membrane protein</topology>
    </subcellularLocation>
</comment>
<evidence type="ECO:0000256" key="9">
    <source>
        <dbReference type="SAM" id="Phobius"/>
    </source>
</evidence>
<feature type="compositionally biased region" description="Polar residues" evidence="8">
    <location>
        <begin position="282"/>
        <end position="308"/>
    </location>
</feature>
<feature type="transmembrane region" description="Helical" evidence="9">
    <location>
        <begin position="12"/>
        <end position="30"/>
    </location>
</feature>
<evidence type="ECO:0000313" key="12">
    <source>
        <dbReference type="EMBL" id="AJG98466.1"/>
    </source>
</evidence>
<feature type="transmembrane region" description="Helical" evidence="9">
    <location>
        <begin position="115"/>
        <end position="133"/>
    </location>
</feature>